<dbReference type="EMBL" id="LRDH01000046">
    <property type="protein sequence ID" value="PPV17165.1"/>
    <property type="molecule type" value="Genomic_DNA"/>
</dbReference>
<sequence length="99" mass="11711">MSNAKIFNINEIITIVMEEVRIEENRQMYGIDEESDLPKGICNKLDSLKEIEFKEFLSIIEEITNEILHIKSGELNELNKCHEEIIYMAQEKLYDYIIN</sequence>
<comment type="caution">
    <text evidence="1">The sequence shown here is derived from an EMBL/GenBank/DDBJ whole genome shotgun (WGS) entry which is preliminary data.</text>
</comment>
<evidence type="ECO:0000313" key="3">
    <source>
        <dbReference type="Proteomes" id="UP000238081"/>
    </source>
</evidence>
<accession>A0A2S7FDR4</accession>
<protein>
    <submittedName>
        <fullName evidence="1">Uncharacterized protein</fullName>
    </submittedName>
</protein>
<dbReference type="AlphaFoldDB" id="A0A2S7FDR4"/>
<dbReference type="Proteomes" id="UP000238081">
    <property type="component" value="Unassembled WGS sequence"/>
</dbReference>
<organism evidence="1 3">
    <name type="scientific">Clostridium butyricum</name>
    <dbReference type="NCBI Taxonomy" id="1492"/>
    <lineage>
        <taxon>Bacteria</taxon>
        <taxon>Bacillati</taxon>
        <taxon>Bacillota</taxon>
        <taxon>Clostridia</taxon>
        <taxon>Eubacteriales</taxon>
        <taxon>Clostridiaceae</taxon>
        <taxon>Clostridium</taxon>
    </lineage>
</organism>
<evidence type="ECO:0000313" key="2">
    <source>
        <dbReference type="EMBL" id="PPV17165.1"/>
    </source>
</evidence>
<reference evidence="1 3" key="1">
    <citation type="submission" date="2016-01" db="EMBL/GenBank/DDBJ databases">
        <title>Characterization of the Clostridium difficile lineages that are prevalent in Hong Kong and China.</title>
        <authorList>
            <person name="Kwok J.S.-L."/>
            <person name="Lam W.-Y."/>
            <person name="Ip M."/>
            <person name="Chan T.-F."/>
            <person name="Hawkey P.M."/>
            <person name="Tsui S.K.-W."/>
        </authorList>
    </citation>
    <scope>NUCLEOTIDE SEQUENCE [LARGE SCALE GENOMIC DNA]</scope>
    <source>
        <strain evidence="1 3">300064</strain>
    </source>
</reference>
<dbReference type="EMBL" id="LRDH01000046">
    <property type="protein sequence ID" value="PPV17092.1"/>
    <property type="molecule type" value="Genomic_DNA"/>
</dbReference>
<proteinExistence type="predicted"/>
<name>A0A2S7FDR4_CLOBU</name>
<dbReference type="RefSeq" id="WP_043661223.1">
    <property type="nucleotide sequence ID" value="NZ_CAVLFH010000001.1"/>
</dbReference>
<gene>
    <name evidence="1" type="ORF">AWN73_08465</name>
    <name evidence="2" type="ORF">AWN73_08850</name>
</gene>
<evidence type="ECO:0000313" key="1">
    <source>
        <dbReference type="EMBL" id="PPV17092.1"/>
    </source>
</evidence>